<evidence type="ECO:0000313" key="5">
    <source>
        <dbReference type="WBParaSite" id="SMUV_0000006301-mRNA-1"/>
    </source>
</evidence>
<evidence type="ECO:0000256" key="1">
    <source>
        <dbReference type="ARBA" id="ARBA00007980"/>
    </source>
</evidence>
<proteinExistence type="inferred from homology"/>
<dbReference type="CDD" id="cd21089">
    <property type="entry name" value="Trm112-like"/>
    <property type="match status" value="1"/>
</dbReference>
<dbReference type="WBParaSite" id="SMUV_0000006301-mRNA-1">
    <property type="protein sequence ID" value="SMUV_0000006301-mRNA-1"/>
    <property type="gene ID" value="SMUV_0000006301"/>
</dbReference>
<evidence type="ECO:0000313" key="4">
    <source>
        <dbReference type="Proteomes" id="UP000046393"/>
    </source>
</evidence>
<dbReference type="InterPro" id="IPR005651">
    <property type="entry name" value="Trm112-like"/>
</dbReference>
<dbReference type="Gene3D" id="2.20.25.10">
    <property type="match status" value="1"/>
</dbReference>
<dbReference type="GO" id="GO:0070476">
    <property type="term" value="P:rRNA (guanine-N7)-methylation"/>
    <property type="evidence" value="ECO:0007669"/>
    <property type="project" value="TreeGrafter"/>
</dbReference>
<dbReference type="STRING" id="451379.A0A0N5A7Q5"/>
<keyword evidence="4" id="KW-1185">Reference proteome</keyword>
<comment type="similarity">
    <text evidence="1">Belongs to the TRM112 family.</text>
</comment>
<name>A0A0N5A7Q5_9BILA</name>
<dbReference type="GO" id="GO:0030488">
    <property type="term" value="P:tRNA methylation"/>
    <property type="evidence" value="ECO:0007669"/>
    <property type="project" value="TreeGrafter"/>
</dbReference>
<organism evidence="4 5">
    <name type="scientific">Syphacia muris</name>
    <dbReference type="NCBI Taxonomy" id="451379"/>
    <lineage>
        <taxon>Eukaryota</taxon>
        <taxon>Metazoa</taxon>
        <taxon>Ecdysozoa</taxon>
        <taxon>Nematoda</taxon>
        <taxon>Chromadorea</taxon>
        <taxon>Rhabditida</taxon>
        <taxon>Spirurina</taxon>
        <taxon>Oxyuridomorpha</taxon>
        <taxon>Oxyuroidea</taxon>
        <taxon>Oxyuridae</taxon>
        <taxon>Syphacia</taxon>
    </lineage>
</organism>
<dbReference type="SUPFAM" id="SSF158997">
    <property type="entry name" value="Trm112p-like"/>
    <property type="match status" value="1"/>
</dbReference>
<dbReference type="Proteomes" id="UP000046393">
    <property type="component" value="Unplaced"/>
</dbReference>
<evidence type="ECO:0000256" key="3">
    <source>
        <dbReference type="ARBA" id="ARBA00030516"/>
    </source>
</evidence>
<reference evidence="5" key="1">
    <citation type="submission" date="2017-02" db="UniProtKB">
        <authorList>
            <consortium name="WormBaseParasite"/>
        </authorList>
    </citation>
    <scope>IDENTIFICATION</scope>
</reference>
<dbReference type="PANTHER" id="PTHR12773">
    <property type="entry name" value="UPF0315 PROTEIN-RELATED"/>
    <property type="match status" value="1"/>
</dbReference>
<dbReference type="Pfam" id="PF03966">
    <property type="entry name" value="Trm112p"/>
    <property type="match status" value="1"/>
</dbReference>
<evidence type="ECO:0000256" key="2">
    <source>
        <dbReference type="ARBA" id="ARBA00019989"/>
    </source>
</evidence>
<dbReference type="GO" id="GO:0046982">
    <property type="term" value="F:protein heterodimerization activity"/>
    <property type="evidence" value="ECO:0007669"/>
    <property type="project" value="InterPro"/>
</dbReference>
<dbReference type="PANTHER" id="PTHR12773:SF0">
    <property type="entry name" value="MULTIFUNCTIONAL METHYLTRANSFERASE SUBUNIT TRM112-LIKE PROTEIN"/>
    <property type="match status" value="1"/>
</dbReference>
<accession>A0A0N5A7Q5</accession>
<sequence length="125" mass="13911">MKLVTHNFLTSNFLKGVVNGYPLILTATKVEEKSDDNNDDFVRKVLPKLDYGVLRQAAESIGVAEGLPPELNDKWETDTELMTKLRHILVSVDVMEGELKCPVTGRVFPIKGGIPNMLANEDEVE</sequence>
<dbReference type="AlphaFoldDB" id="A0A0N5A7Q5"/>
<dbReference type="InterPro" id="IPR039127">
    <property type="entry name" value="Trm112"/>
</dbReference>
<protein>
    <recommendedName>
        <fullName evidence="2">Multifunctional methyltransferase subunit TRM112-like protein</fullName>
    </recommendedName>
    <alternativeName>
        <fullName evidence="3">tRNA methyltransferase 112 homolog</fullName>
    </alternativeName>
</protein>